<sequence>MTASPIILASKSAARRAVLTGADVPFEVSVAGVDEDAVKTAMLAQGADAREVADALAEIKALKVSQGRPGFVIGSDQTLEFEGRLYDKVENLDAAAERLKAMRGKPHKLHSAVVVAKDGAPIWREVVTATLTMRDFSDAFLDHYLRTEGDQALGSVGCYRLEGPGAQLFSKIEGDYFAILGLPLMGLLELLRRHGALAT</sequence>
<comment type="caution">
    <text evidence="5">The sequence shown here is derived from an EMBL/GenBank/DDBJ whole genome shotgun (WGS) entry which is preliminary data.</text>
</comment>
<dbReference type="Pfam" id="PF02545">
    <property type="entry name" value="Maf"/>
    <property type="match status" value="1"/>
</dbReference>
<comment type="function">
    <text evidence="4">Nucleoside triphosphate pyrophosphatase. May have a dual role in cell division arrest and in preventing the incorporation of modified nucleotides into cellular nucleic acids.</text>
</comment>
<evidence type="ECO:0000256" key="3">
    <source>
        <dbReference type="ARBA" id="ARBA00023080"/>
    </source>
</evidence>
<protein>
    <recommendedName>
        <fullName evidence="4">Nucleoside triphosphate pyrophosphatase</fullName>
        <ecNumber evidence="4">3.6.1.9</ecNumber>
    </recommendedName>
    <alternativeName>
        <fullName evidence="4">Nucleotide pyrophosphatase</fullName>
        <shortName evidence="4">Nucleotide PPase</shortName>
    </alternativeName>
</protein>
<proteinExistence type="inferred from homology"/>
<comment type="catalytic activity">
    <reaction evidence="4">
        <text>a ribonucleoside 5'-triphosphate + H2O = a ribonucleoside 5'-phosphate + diphosphate + H(+)</text>
        <dbReference type="Rhea" id="RHEA:23996"/>
        <dbReference type="ChEBI" id="CHEBI:15377"/>
        <dbReference type="ChEBI" id="CHEBI:15378"/>
        <dbReference type="ChEBI" id="CHEBI:33019"/>
        <dbReference type="ChEBI" id="CHEBI:58043"/>
        <dbReference type="ChEBI" id="CHEBI:61557"/>
        <dbReference type="EC" id="3.6.1.9"/>
    </reaction>
</comment>
<dbReference type="EC" id="3.6.1.9" evidence="4"/>
<dbReference type="SUPFAM" id="SSF52972">
    <property type="entry name" value="ITPase-like"/>
    <property type="match status" value="1"/>
</dbReference>
<evidence type="ECO:0000313" key="6">
    <source>
        <dbReference type="Proteomes" id="UP001549110"/>
    </source>
</evidence>
<evidence type="ECO:0000256" key="1">
    <source>
        <dbReference type="ARBA" id="ARBA00001968"/>
    </source>
</evidence>
<evidence type="ECO:0000256" key="2">
    <source>
        <dbReference type="ARBA" id="ARBA00022801"/>
    </source>
</evidence>
<comment type="catalytic activity">
    <reaction evidence="4">
        <text>a 2'-deoxyribonucleoside 5'-triphosphate + H2O = a 2'-deoxyribonucleoside 5'-phosphate + diphosphate + H(+)</text>
        <dbReference type="Rhea" id="RHEA:44644"/>
        <dbReference type="ChEBI" id="CHEBI:15377"/>
        <dbReference type="ChEBI" id="CHEBI:15378"/>
        <dbReference type="ChEBI" id="CHEBI:33019"/>
        <dbReference type="ChEBI" id="CHEBI:61560"/>
        <dbReference type="ChEBI" id="CHEBI:65317"/>
        <dbReference type="EC" id="3.6.1.9"/>
    </reaction>
</comment>
<comment type="cofactor">
    <cofactor evidence="1 4">
        <name>a divalent metal cation</name>
        <dbReference type="ChEBI" id="CHEBI:60240"/>
    </cofactor>
</comment>
<evidence type="ECO:0000256" key="4">
    <source>
        <dbReference type="HAMAP-Rule" id="MF_00528"/>
    </source>
</evidence>
<organism evidence="5 6">
    <name type="scientific">Phenylobacterium koreense</name>
    <dbReference type="NCBI Taxonomy" id="266125"/>
    <lineage>
        <taxon>Bacteria</taxon>
        <taxon>Pseudomonadati</taxon>
        <taxon>Pseudomonadota</taxon>
        <taxon>Alphaproteobacteria</taxon>
        <taxon>Caulobacterales</taxon>
        <taxon>Caulobacteraceae</taxon>
        <taxon>Phenylobacterium</taxon>
    </lineage>
</organism>
<dbReference type="Proteomes" id="UP001549110">
    <property type="component" value="Unassembled WGS sequence"/>
</dbReference>
<dbReference type="EMBL" id="JBEPLU010000001">
    <property type="protein sequence ID" value="MET3526622.1"/>
    <property type="molecule type" value="Genomic_DNA"/>
</dbReference>
<comment type="subcellular location">
    <subcellularLocation>
        <location evidence="4">Cytoplasm</location>
    </subcellularLocation>
</comment>
<keyword evidence="2 4" id="KW-0378">Hydrolase</keyword>
<dbReference type="PIRSF" id="PIRSF006305">
    <property type="entry name" value="Maf"/>
    <property type="match status" value="1"/>
</dbReference>
<reference evidence="5 6" key="1">
    <citation type="submission" date="2024-06" db="EMBL/GenBank/DDBJ databases">
        <title>Genomic Encyclopedia of Type Strains, Phase IV (KMG-IV): sequencing the most valuable type-strain genomes for metagenomic binning, comparative biology and taxonomic classification.</title>
        <authorList>
            <person name="Goeker M."/>
        </authorList>
    </citation>
    <scope>NUCLEOTIDE SEQUENCE [LARGE SCALE GENOMIC DNA]</scope>
    <source>
        <strain evidence="5 6">DSM 17809</strain>
    </source>
</reference>
<dbReference type="RefSeq" id="WP_331929676.1">
    <property type="nucleotide sequence ID" value="NZ_JBEPLU010000001.1"/>
</dbReference>
<feature type="active site" description="Proton acceptor" evidence="4">
    <location>
        <position position="76"/>
    </location>
</feature>
<comment type="caution">
    <text evidence="4">Lacks conserved residue(s) required for the propagation of feature annotation.</text>
</comment>
<comment type="similarity">
    <text evidence="4">Belongs to the Maf family.</text>
</comment>
<gene>
    <name evidence="5" type="ORF">ABID41_001717</name>
</gene>
<keyword evidence="6" id="KW-1185">Reference proteome</keyword>
<dbReference type="PANTHER" id="PTHR43213:SF5">
    <property type="entry name" value="BIFUNCTIONAL DTTP_UTP PYROPHOSPHATASE_METHYLTRANSFERASE PROTEIN-RELATED"/>
    <property type="match status" value="1"/>
</dbReference>
<accession>A0ABV2EIN7</accession>
<keyword evidence="4" id="KW-0963">Cytoplasm</keyword>
<name>A0ABV2EIN7_9CAUL</name>
<keyword evidence="3 4" id="KW-0546">Nucleotide metabolism</keyword>
<dbReference type="CDD" id="cd00555">
    <property type="entry name" value="Maf"/>
    <property type="match status" value="1"/>
</dbReference>
<evidence type="ECO:0000313" key="5">
    <source>
        <dbReference type="EMBL" id="MET3526622.1"/>
    </source>
</evidence>
<dbReference type="PANTHER" id="PTHR43213">
    <property type="entry name" value="BIFUNCTIONAL DTTP/UTP PYROPHOSPHATASE/METHYLTRANSFERASE PROTEIN-RELATED"/>
    <property type="match status" value="1"/>
</dbReference>
<dbReference type="InterPro" id="IPR029001">
    <property type="entry name" value="ITPase-like_fam"/>
</dbReference>
<dbReference type="InterPro" id="IPR003697">
    <property type="entry name" value="Maf-like"/>
</dbReference>
<dbReference type="Gene3D" id="3.90.950.10">
    <property type="match status" value="1"/>
</dbReference>
<dbReference type="HAMAP" id="MF_00528">
    <property type="entry name" value="Maf"/>
    <property type="match status" value="1"/>
</dbReference>